<proteinExistence type="predicted"/>
<dbReference type="Gene3D" id="2.40.30.170">
    <property type="match status" value="1"/>
</dbReference>
<comment type="caution">
    <text evidence="4">The sequence shown here is derived from an EMBL/GenBank/DDBJ whole genome shotgun (WGS) entry which is preliminary data.</text>
</comment>
<dbReference type="InterPro" id="IPR050739">
    <property type="entry name" value="MFP"/>
</dbReference>
<keyword evidence="2" id="KW-1133">Transmembrane helix</keyword>
<dbReference type="PANTHER" id="PTHR30386:SF28">
    <property type="entry name" value="EXPORTED PROTEIN"/>
    <property type="match status" value="1"/>
</dbReference>
<reference evidence="4" key="1">
    <citation type="submission" date="2023-01" db="EMBL/GenBank/DDBJ databases">
        <title>Genome sequencing of Photorhabdus bodei 09-20.</title>
        <authorList>
            <person name="Kalindamar S."/>
            <person name="Kumru S."/>
        </authorList>
    </citation>
    <scope>NUCLEOTIDE SEQUENCE</scope>
    <source>
        <strain evidence="4">09-20</strain>
    </source>
</reference>
<evidence type="ECO:0000313" key="5">
    <source>
        <dbReference type="Proteomes" id="UP001212996"/>
    </source>
</evidence>
<dbReference type="Proteomes" id="UP001212996">
    <property type="component" value="Unassembled WGS sequence"/>
</dbReference>
<keyword evidence="2" id="KW-0812">Transmembrane</keyword>
<feature type="transmembrane region" description="Helical" evidence="2">
    <location>
        <begin position="31"/>
        <end position="51"/>
    </location>
</feature>
<name>A0AAW6BN76_9GAMM</name>
<sequence>MSDSIFRNLNKEKDENRWVANTIIKIYPSSLFLYSIVFFLIFFLFILIFALKINNRVLIEGEIHSFPSTIIIRSPIKGYIESSTFDVLKPEKVLEGDIIFRIKNIDEDINGDLKLQKIKQLNSMADKVNGNIIKKKELKIKVIEFYERSIKFTEKEIQKLSKELEESNRLIQDYNKTRKKFEDYLKKGHVTIEQLNSINNNYTQNKISYISMYQQLNSLQEKNSQLIIDRDNKLSDIENSIALLQEKENDINLKKIDINSDSTRVITSPINGVLDYQYKTLGQEVTKNDVLVKISPKKVDSYFIIFNIRSDSYPYIKIGSKVNIRFSSYPFQKYGSFEGIIETISQSTVSNENSMLQNPEKNIKIDHDNFYSIKVRLTDKNITQLRLVAGMKAETSLIVESKSIYNLMVDKAKRYLKKHTE</sequence>
<keyword evidence="1" id="KW-0175">Coiled coil</keyword>
<dbReference type="PRINTS" id="PR01490">
    <property type="entry name" value="RTXTOXIND"/>
</dbReference>
<dbReference type="PANTHER" id="PTHR30386">
    <property type="entry name" value="MEMBRANE FUSION SUBUNIT OF EMRAB-TOLC MULTIDRUG EFFLUX PUMP"/>
    <property type="match status" value="1"/>
</dbReference>
<organism evidence="4 5">
    <name type="scientific">Photorhabdus bodei</name>
    <dbReference type="NCBI Taxonomy" id="2029681"/>
    <lineage>
        <taxon>Bacteria</taxon>
        <taxon>Pseudomonadati</taxon>
        <taxon>Pseudomonadota</taxon>
        <taxon>Gammaproteobacteria</taxon>
        <taxon>Enterobacterales</taxon>
        <taxon>Morganellaceae</taxon>
        <taxon>Photorhabdus</taxon>
    </lineage>
</organism>
<feature type="domain" description="AprE-like beta-barrel" evidence="3">
    <location>
        <begin position="307"/>
        <end position="397"/>
    </location>
</feature>
<accession>A0AAW6BN76</accession>
<evidence type="ECO:0000259" key="3">
    <source>
        <dbReference type="Pfam" id="PF26002"/>
    </source>
</evidence>
<protein>
    <submittedName>
        <fullName evidence="4">HlyD family efflux transporter periplasmic adaptor subunit</fullName>
    </submittedName>
</protein>
<keyword evidence="2" id="KW-0472">Membrane</keyword>
<dbReference type="AlphaFoldDB" id="A0AAW6BN76"/>
<gene>
    <name evidence="4" type="ORF">PH362_19955</name>
</gene>
<dbReference type="InterPro" id="IPR058982">
    <property type="entry name" value="Beta-barrel_AprE"/>
</dbReference>
<dbReference type="RefSeq" id="WP_271867466.1">
    <property type="nucleotide sequence ID" value="NZ_JAQMFO010000037.1"/>
</dbReference>
<dbReference type="EMBL" id="JAQMFO010000037">
    <property type="protein sequence ID" value="MDB6374133.1"/>
    <property type="molecule type" value="Genomic_DNA"/>
</dbReference>
<feature type="coiled-coil region" evidence="1">
    <location>
        <begin position="143"/>
        <end position="177"/>
    </location>
</feature>
<evidence type="ECO:0000256" key="2">
    <source>
        <dbReference type="SAM" id="Phobius"/>
    </source>
</evidence>
<evidence type="ECO:0000256" key="1">
    <source>
        <dbReference type="SAM" id="Coils"/>
    </source>
</evidence>
<dbReference type="Pfam" id="PF26002">
    <property type="entry name" value="Beta-barrel_AprE"/>
    <property type="match status" value="1"/>
</dbReference>
<evidence type="ECO:0000313" key="4">
    <source>
        <dbReference type="EMBL" id="MDB6374133.1"/>
    </source>
</evidence>